<dbReference type="PROSITE" id="PS00028">
    <property type="entry name" value="ZINC_FINGER_C2H2_1"/>
    <property type="match status" value="1"/>
</dbReference>
<feature type="compositionally biased region" description="Low complexity" evidence="2">
    <location>
        <begin position="230"/>
        <end position="246"/>
    </location>
</feature>
<feature type="compositionally biased region" description="Polar residues" evidence="2">
    <location>
        <begin position="270"/>
        <end position="303"/>
    </location>
</feature>
<feature type="region of interest" description="Disordered" evidence="2">
    <location>
        <begin position="230"/>
        <end position="344"/>
    </location>
</feature>
<feature type="compositionally biased region" description="Low complexity" evidence="2">
    <location>
        <begin position="407"/>
        <end position="442"/>
    </location>
</feature>
<dbReference type="Gene3D" id="3.30.160.60">
    <property type="entry name" value="Classic Zinc Finger"/>
    <property type="match status" value="1"/>
</dbReference>
<name>A0A9P6QA98_9FUNG</name>
<keyword evidence="1" id="KW-0862">Zinc</keyword>
<accession>A0A9P6QA98</accession>
<feature type="region of interest" description="Disordered" evidence="2">
    <location>
        <begin position="404"/>
        <end position="488"/>
    </location>
</feature>
<dbReference type="EMBL" id="JAAAJA010000127">
    <property type="protein sequence ID" value="KAG0261336.1"/>
    <property type="molecule type" value="Genomic_DNA"/>
</dbReference>
<evidence type="ECO:0000313" key="4">
    <source>
        <dbReference type="EMBL" id="KAG0261336.1"/>
    </source>
</evidence>
<proteinExistence type="predicted"/>
<feature type="domain" description="C2H2-type" evidence="3">
    <location>
        <begin position="507"/>
        <end position="530"/>
    </location>
</feature>
<gene>
    <name evidence="4" type="ORF">BG011_001110</name>
</gene>
<feature type="compositionally biased region" description="Polar residues" evidence="2">
    <location>
        <begin position="321"/>
        <end position="331"/>
    </location>
</feature>
<dbReference type="GO" id="GO:0008270">
    <property type="term" value="F:zinc ion binding"/>
    <property type="evidence" value="ECO:0007669"/>
    <property type="project" value="UniProtKB-KW"/>
</dbReference>
<organism evidence="4 5">
    <name type="scientific">Mortierella polycephala</name>
    <dbReference type="NCBI Taxonomy" id="41804"/>
    <lineage>
        <taxon>Eukaryota</taxon>
        <taxon>Fungi</taxon>
        <taxon>Fungi incertae sedis</taxon>
        <taxon>Mucoromycota</taxon>
        <taxon>Mortierellomycotina</taxon>
        <taxon>Mortierellomycetes</taxon>
        <taxon>Mortierellales</taxon>
        <taxon>Mortierellaceae</taxon>
        <taxon>Mortierella</taxon>
    </lineage>
</organism>
<keyword evidence="1" id="KW-0863">Zinc-finger</keyword>
<feature type="compositionally biased region" description="Acidic residues" evidence="2">
    <location>
        <begin position="640"/>
        <end position="665"/>
    </location>
</feature>
<dbReference type="Proteomes" id="UP000726737">
    <property type="component" value="Unassembled WGS sequence"/>
</dbReference>
<dbReference type="SMART" id="SM00355">
    <property type="entry name" value="ZnF_C2H2"/>
    <property type="match status" value="1"/>
</dbReference>
<feature type="compositionally biased region" description="Basic residues" evidence="2">
    <location>
        <begin position="332"/>
        <end position="342"/>
    </location>
</feature>
<reference evidence="4" key="1">
    <citation type="journal article" date="2020" name="Fungal Divers.">
        <title>Resolving the Mortierellaceae phylogeny through synthesis of multi-gene phylogenetics and phylogenomics.</title>
        <authorList>
            <person name="Vandepol N."/>
            <person name="Liber J."/>
            <person name="Desiro A."/>
            <person name="Na H."/>
            <person name="Kennedy M."/>
            <person name="Barry K."/>
            <person name="Grigoriev I.V."/>
            <person name="Miller A.N."/>
            <person name="O'Donnell K."/>
            <person name="Stajich J.E."/>
            <person name="Bonito G."/>
        </authorList>
    </citation>
    <scope>NUCLEOTIDE SEQUENCE</scope>
    <source>
        <strain evidence="4">KOD948</strain>
    </source>
</reference>
<dbReference type="PROSITE" id="PS50157">
    <property type="entry name" value="ZINC_FINGER_C2H2_2"/>
    <property type="match status" value="1"/>
</dbReference>
<dbReference type="InterPro" id="IPR013087">
    <property type="entry name" value="Znf_C2H2_type"/>
</dbReference>
<comment type="caution">
    <text evidence="4">The sequence shown here is derived from an EMBL/GenBank/DDBJ whole genome shotgun (WGS) entry which is preliminary data.</text>
</comment>
<feature type="region of interest" description="Disordered" evidence="2">
    <location>
        <begin position="615"/>
        <end position="685"/>
    </location>
</feature>
<evidence type="ECO:0000256" key="2">
    <source>
        <dbReference type="SAM" id="MobiDB-lite"/>
    </source>
</evidence>
<keyword evidence="1" id="KW-0479">Metal-binding</keyword>
<evidence type="ECO:0000259" key="3">
    <source>
        <dbReference type="PROSITE" id="PS50157"/>
    </source>
</evidence>
<protein>
    <recommendedName>
        <fullName evidence="3">C2H2-type domain-containing protein</fullName>
    </recommendedName>
</protein>
<dbReference type="OrthoDB" id="2444917at2759"/>
<sequence length="685" mass="74436">MSTFPLRQPVTTFPHNHNLINYDCTEATKYHMGYSVLNNNYNNNNVMTTTGCGDLSANFFYGGYSTSIFNSLPVNSPITHGYFDPANVRKAPDIALTRDQTSGVEPMSLDGISISIMAMPNSNHHDDTSEWRRRVSTSPLMTTSPVASPTPMVTVDSANNNNVPLLSPVSLPNNTMNSGSDLFPTASVGPSTGAVVVSTPQSSSSSAMECALTNHSYIFIQPDHHQQYNTHHQQYHQQQQNAQNTTIDGNYPHAPAPSRSPLLSHGLQEHPSSMFPSDSNSARPSVVAWTNGSVGGDTTMQMQQRRHSAAGSNDAIKVKSGDSSVQPLPNQKKSHSAQRSKQGKVQPLHIVTAGMGPVHSQSMSAGPMDTSAPHSMVAPPHQAAADHYTQNHYWSMAPSPVESCVTSGSSTPSFASMSPSLSYSLSDLNGTSSDSSRAVSPSATYTNHSEAHVTDRRFRRRGSEPTNSIVHCRKSSTSSTSSYPSHRRMSTLREYSTMPSSPPPPTYRCPKCGQCFAGSAVLVRHVESIHDKLLWNCFGCKSNLSRRDAVTRHINLSPMDSVCRSVGTIGQIKMLNGSEVHYEVSSYKAKPLDEVMSRMGKKIPMALRKEIEQAKVQSEDSNISGASLDSEQKYGVLDSLGEDDEDAAAEMEFEDVDSGEQDCDADGLSKKRKRSLVNDLSNRKK</sequence>
<dbReference type="AlphaFoldDB" id="A0A9P6QA98"/>
<evidence type="ECO:0000313" key="5">
    <source>
        <dbReference type="Proteomes" id="UP000726737"/>
    </source>
</evidence>
<evidence type="ECO:0000256" key="1">
    <source>
        <dbReference type="PROSITE-ProRule" id="PRU00042"/>
    </source>
</evidence>
<feature type="compositionally biased region" description="Polar residues" evidence="2">
    <location>
        <begin position="615"/>
        <end position="629"/>
    </location>
</feature>
<keyword evidence="5" id="KW-1185">Reference proteome</keyword>